<dbReference type="InterPro" id="IPR048034">
    <property type="entry name" value="CopL-like"/>
</dbReference>
<dbReference type="RefSeq" id="WP_386756729.1">
    <property type="nucleotide sequence ID" value="NZ_JBHRXK010000001.1"/>
</dbReference>
<proteinExistence type="predicted"/>
<dbReference type="NCBIfam" id="NF033807">
    <property type="entry name" value="CopL_fam"/>
    <property type="match status" value="1"/>
</dbReference>
<comment type="caution">
    <text evidence="1">The sequence shown here is derived from an EMBL/GenBank/DDBJ whole genome shotgun (WGS) entry which is preliminary data.</text>
</comment>
<dbReference type="Proteomes" id="UP001595740">
    <property type="component" value="Unassembled WGS sequence"/>
</dbReference>
<organism evidence="1 2">
    <name type="scientific">Lysobacter cavernae</name>
    <dbReference type="NCBI Taxonomy" id="1685901"/>
    <lineage>
        <taxon>Bacteria</taxon>
        <taxon>Pseudomonadati</taxon>
        <taxon>Pseudomonadota</taxon>
        <taxon>Gammaproteobacteria</taxon>
        <taxon>Lysobacterales</taxon>
        <taxon>Lysobacteraceae</taxon>
        <taxon>Lysobacter</taxon>
    </lineage>
</organism>
<reference evidence="2" key="1">
    <citation type="journal article" date="2019" name="Int. J. Syst. Evol. Microbiol.">
        <title>The Global Catalogue of Microorganisms (GCM) 10K type strain sequencing project: providing services to taxonomists for standard genome sequencing and annotation.</title>
        <authorList>
            <consortium name="The Broad Institute Genomics Platform"/>
            <consortium name="The Broad Institute Genome Sequencing Center for Infectious Disease"/>
            <person name="Wu L."/>
            <person name="Ma J."/>
        </authorList>
    </citation>
    <scope>NUCLEOTIDE SEQUENCE [LARGE SCALE GENOMIC DNA]</scope>
    <source>
        <strain evidence="2">KCTC 42875</strain>
    </source>
</reference>
<dbReference type="EMBL" id="JBHRXK010000001">
    <property type="protein sequence ID" value="MFC3549491.1"/>
    <property type="molecule type" value="Genomic_DNA"/>
</dbReference>
<evidence type="ECO:0000313" key="1">
    <source>
        <dbReference type="EMBL" id="MFC3549491.1"/>
    </source>
</evidence>
<keyword evidence="2" id="KW-1185">Reference proteome</keyword>
<accession>A0ABV7RNV5</accession>
<protein>
    <submittedName>
        <fullName evidence="1">CopL family metal-binding regulatory protein</fullName>
    </submittedName>
</protein>
<sequence length="135" mass="13934">MTPFAFLLRVLLCIGLVLNGSGFAVAVTQMQMAHMASAVVMMPVQAKAGDEDASQACHDVTATAHAQASSASSKHDPAPDCCQSSQCACDCLQHVSAAMAVQVADSLIIRAPSLRPMPTGHASPVLPNLIRPPIG</sequence>
<name>A0ABV7RNV5_9GAMM</name>
<evidence type="ECO:0000313" key="2">
    <source>
        <dbReference type="Proteomes" id="UP001595740"/>
    </source>
</evidence>
<gene>
    <name evidence="1" type="ORF">ACFOLC_00505</name>
</gene>